<dbReference type="GeneID" id="56068422"/>
<name>A0A7D5MB04_9ARCH</name>
<dbReference type="AlphaFoldDB" id="A0A7D5MB04"/>
<accession>A0A7D5MB04</accession>
<dbReference type="RefSeq" id="WP_179371226.1">
    <property type="nucleotide sequence ID" value="NZ_CP026995.1"/>
</dbReference>
<dbReference type="OrthoDB" id="6074at2157"/>
<dbReference type="EMBL" id="CP026995">
    <property type="protein sequence ID" value="QLH07349.1"/>
    <property type="molecule type" value="Genomic_DNA"/>
</dbReference>
<sequence length="66" mass="7295">MNIYDTKTISCKNCGKSIGEIDYDAEVILPQCGQCADPMPEGDKILYALSPFRNNALQQLVLKTSK</sequence>
<evidence type="ECO:0000313" key="1">
    <source>
        <dbReference type="EMBL" id="QLH07349.1"/>
    </source>
</evidence>
<gene>
    <name evidence="1" type="ORF">C5F50_09900</name>
</gene>
<dbReference type="KEGG" id="nue:C5F50_09900"/>
<dbReference type="Proteomes" id="UP000509478">
    <property type="component" value="Chromosome"/>
</dbReference>
<keyword evidence="2" id="KW-1185">Reference proteome</keyword>
<reference evidence="1 2" key="1">
    <citation type="submission" date="2018-02" db="EMBL/GenBank/DDBJ databases">
        <title>Complete genome of Nitrosopumilus ureaphilus PS0.</title>
        <authorList>
            <person name="Qin W."/>
            <person name="Zheng Y."/>
            <person name="Stahl D.A."/>
        </authorList>
    </citation>
    <scope>NUCLEOTIDE SEQUENCE [LARGE SCALE GENOMIC DNA]</scope>
    <source>
        <strain evidence="1 2">PS0</strain>
    </source>
</reference>
<protein>
    <submittedName>
        <fullName evidence="1">Uncharacterized protein</fullName>
    </submittedName>
</protein>
<organism evidence="1 2">
    <name type="scientific">Nitrosopumilus ureiphilus</name>
    <dbReference type="NCBI Taxonomy" id="1470067"/>
    <lineage>
        <taxon>Archaea</taxon>
        <taxon>Nitrososphaerota</taxon>
        <taxon>Nitrososphaeria</taxon>
        <taxon>Nitrosopumilales</taxon>
        <taxon>Nitrosopumilaceae</taxon>
        <taxon>Nitrosopumilus</taxon>
    </lineage>
</organism>
<proteinExistence type="predicted"/>
<evidence type="ECO:0000313" key="2">
    <source>
        <dbReference type="Proteomes" id="UP000509478"/>
    </source>
</evidence>